<sequence>MKKEGSGTSPQGEITKAVPANEQLGDHSYYKEGEKGEIGKHVDDLEREGQKVLESGRRIYDSAKDRAEKKFGGFFSKVRDSMSTVANAIAKAAKVGLGGGVAFGKGTVEVGKFVGKEAYDIASEDWEVVKAGGRTVRDVAIESTATAVAGGLELAMGAEDAYKSGKEYASQKAIEAEKLASAAKDATIRTGKNVAKGAAIAGAVGVGGVALGTAATGAAVLGGAALGTAAFGGAALGAGYLTGRGMEAGARFAGDKASKGVDALNRGADSAVKTMDAVAATGRMKLKDAKQFITDSAHAGIDALNRIGNEGVRREAQVRDVLKQTADALMQAKGELSLTAQAELANFSMDLQDALDSGATMLTADIQAIKDKVDTELEKASAAASHVADTLNTIGNEGLKKEQQIYTMIAETKQALADAAGDMTTSTQAELTNQIIDTEGAINSGVASTVGELAALKAGLEQGIAEAGETAAKDLKRLEADLDRGTQRLNELYSDGVKKLDDYNGRVTKARTAWDDFMNAGRQAKEAFMSIFKGKGEKKQLAENITKAIDQQKELDKLTKATEAKPVVIQQVRGSKEQGS</sequence>
<proteinExistence type="predicted"/>
<comment type="caution">
    <text evidence="2">The sequence shown here is derived from an EMBL/GenBank/DDBJ whole genome shotgun (WGS) entry which is preliminary data.</text>
</comment>
<feature type="compositionally biased region" description="Polar residues" evidence="1">
    <location>
        <begin position="1"/>
        <end position="12"/>
    </location>
</feature>
<gene>
    <name evidence="2" type="ORF">UY72_C0009G0008</name>
</gene>
<organism evidence="2 3">
    <name type="scientific">Candidatus Uhrbacteria bacterium GW2011_GWD2_52_7</name>
    <dbReference type="NCBI Taxonomy" id="1618989"/>
    <lineage>
        <taxon>Bacteria</taxon>
        <taxon>Candidatus Uhriibacteriota</taxon>
    </lineage>
</organism>
<dbReference type="EMBL" id="LCRD01000009">
    <property type="protein sequence ID" value="KKW30545.1"/>
    <property type="molecule type" value="Genomic_DNA"/>
</dbReference>
<evidence type="ECO:0000256" key="1">
    <source>
        <dbReference type="SAM" id="MobiDB-lite"/>
    </source>
</evidence>
<feature type="region of interest" description="Disordered" evidence="1">
    <location>
        <begin position="1"/>
        <end position="43"/>
    </location>
</feature>
<reference evidence="2 3" key="1">
    <citation type="journal article" date="2015" name="Nature">
        <title>rRNA introns, odd ribosomes, and small enigmatic genomes across a large radiation of phyla.</title>
        <authorList>
            <person name="Brown C.T."/>
            <person name="Hug L.A."/>
            <person name="Thomas B.C."/>
            <person name="Sharon I."/>
            <person name="Castelle C.J."/>
            <person name="Singh A."/>
            <person name="Wilkins M.J."/>
            <person name="Williams K.H."/>
            <person name="Banfield J.F."/>
        </authorList>
    </citation>
    <scope>NUCLEOTIDE SEQUENCE [LARGE SCALE GENOMIC DNA]</scope>
</reference>
<name>A0A0G1XI01_9BACT</name>
<accession>A0A0G1XI01</accession>
<feature type="compositionally biased region" description="Basic and acidic residues" evidence="1">
    <location>
        <begin position="24"/>
        <end position="43"/>
    </location>
</feature>
<evidence type="ECO:0000313" key="2">
    <source>
        <dbReference type="EMBL" id="KKW30545.1"/>
    </source>
</evidence>
<evidence type="ECO:0000313" key="3">
    <source>
        <dbReference type="Proteomes" id="UP000034846"/>
    </source>
</evidence>
<protein>
    <submittedName>
        <fullName evidence="2">Mucin-19</fullName>
    </submittedName>
</protein>
<dbReference type="AlphaFoldDB" id="A0A0G1XI01"/>
<dbReference type="Proteomes" id="UP000034846">
    <property type="component" value="Unassembled WGS sequence"/>
</dbReference>